<dbReference type="InterPro" id="IPR000160">
    <property type="entry name" value="GGDEF_dom"/>
</dbReference>
<reference evidence="8 9" key="1">
    <citation type="submission" date="2021-08" db="EMBL/GenBank/DDBJ databases">
        <title>complete genome sequencing of Deefgea sp. D25.</title>
        <authorList>
            <person name="Bae J.-W."/>
            <person name="Gim D.-H."/>
        </authorList>
    </citation>
    <scope>NUCLEOTIDE SEQUENCE [LARGE SCALE GENOMIC DNA]</scope>
    <source>
        <strain evidence="8 9">D25</strain>
    </source>
</reference>
<evidence type="ECO:0000259" key="7">
    <source>
        <dbReference type="PROSITE" id="PS50887"/>
    </source>
</evidence>
<evidence type="ECO:0000256" key="4">
    <source>
        <dbReference type="ARBA" id="ARBA00023136"/>
    </source>
</evidence>
<evidence type="ECO:0000256" key="2">
    <source>
        <dbReference type="ARBA" id="ARBA00022692"/>
    </source>
</evidence>
<keyword evidence="4 5" id="KW-0472">Membrane</keyword>
<dbReference type="InterPro" id="IPR029787">
    <property type="entry name" value="Nucleotide_cyclase"/>
</dbReference>
<dbReference type="Proteomes" id="UP000825679">
    <property type="component" value="Chromosome"/>
</dbReference>
<dbReference type="EMBL" id="CP081150">
    <property type="protein sequence ID" value="QZA77612.1"/>
    <property type="molecule type" value="Genomic_DNA"/>
</dbReference>
<dbReference type="InterPro" id="IPR043128">
    <property type="entry name" value="Rev_trsase/Diguanyl_cyclase"/>
</dbReference>
<evidence type="ECO:0000313" key="8">
    <source>
        <dbReference type="EMBL" id="QZA77612.1"/>
    </source>
</evidence>
<comment type="subcellular location">
    <subcellularLocation>
        <location evidence="1">Membrane</location>
    </subcellularLocation>
</comment>
<sequence length="503" mass="57425">MAKPLRTKRFIYMAWLAQLVLSFSLYSLFWWQNQHILHTQKHNQIAQQIAQLQAQADTVLESFAAFQSRQAFPQDKSIRPFAELLLSRNPHIYCLQTVQRITHAEVAGLESTMRAAGYRGFKVHDFDYEKTRKTTALKVRDVHFPIVFMAPLPREAEDVLGLDVNAVHFLSPQLQNSGNQVKAWSTGPFRLIEGEIAYGITIPVYQLGGQKPDASWPLYAGLVIKANSLMPQLQDLAPGWQVSMDYIGSVTAQQKQLFKITSPGELFWIAKLLPTIEMVSVIASDSQPFELRTRQQLSWRSWLGMVPLMMLSFLLLVLLLALRWQHSERLRRITVQRHKNQLHRWATQDRLTRCANRQNFDQRMTLASQSGVPFTLAYLDLNYFKPINDQYGHLAGDAVLVEVAQRLRRSVRSQDLVARWGGDEFAILVVGLSDNERCAALRQALLDALAPPFIWQSQSLTLSASIGIASYPAEADSVSELLQLADQRMYRHKTAMRNREIEI</sequence>
<dbReference type="PANTHER" id="PTHR46663">
    <property type="entry name" value="DIGUANYLATE CYCLASE DGCT-RELATED"/>
    <property type="match status" value="1"/>
</dbReference>
<dbReference type="PANTHER" id="PTHR46663:SF2">
    <property type="entry name" value="GGDEF DOMAIN-CONTAINING PROTEIN"/>
    <property type="match status" value="1"/>
</dbReference>
<evidence type="ECO:0000313" key="9">
    <source>
        <dbReference type="Proteomes" id="UP000825679"/>
    </source>
</evidence>
<dbReference type="SUPFAM" id="SSF55073">
    <property type="entry name" value="Nucleotide cyclase"/>
    <property type="match status" value="1"/>
</dbReference>
<feature type="transmembrane region" description="Helical" evidence="5">
    <location>
        <begin position="302"/>
        <end position="322"/>
    </location>
</feature>
<dbReference type="InterPro" id="IPR006189">
    <property type="entry name" value="CHASE_dom"/>
</dbReference>
<dbReference type="InterPro" id="IPR042240">
    <property type="entry name" value="CHASE_sf"/>
</dbReference>
<dbReference type="RefSeq" id="WP_221005993.1">
    <property type="nucleotide sequence ID" value="NZ_CP081150.1"/>
</dbReference>
<organism evidence="8 9">
    <name type="scientific">Deefgea tanakiae</name>
    <dbReference type="NCBI Taxonomy" id="2865840"/>
    <lineage>
        <taxon>Bacteria</taxon>
        <taxon>Pseudomonadati</taxon>
        <taxon>Pseudomonadota</taxon>
        <taxon>Betaproteobacteria</taxon>
        <taxon>Neisseriales</taxon>
        <taxon>Chitinibacteraceae</taxon>
        <taxon>Deefgea</taxon>
    </lineage>
</organism>
<dbReference type="SMART" id="SM01079">
    <property type="entry name" value="CHASE"/>
    <property type="match status" value="1"/>
</dbReference>
<feature type="domain" description="GGDEF" evidence="7">
    <location>
        <begin position="372"/>
        <end position="503"/>
    </location>
</feature>
<keyword evidence="3 5" id="KW-1133">Transmembrane helix</keyword>
<dbReference type="NCBIfam" id="TIGR00254">
    <property type="entry name" value="GGDEF"/>
    <property type="match status" value="1"/>
</dbReference>
<evidence type="ECO:0000256" key="1">
    <source>
        <dbReference type="ARBA" id="ARBA00004370"/>
    </source>
</evidence>
<accession>A0ABX8Z5K6</accession>
<evidence type="ECO:0000259" key="6">
    <source>
        <dbReference type="PROSITE" id="PS50839"/>
    </source>
</evidence>
<protein>
    <submittedName>
        <fullName evidence="8">Diguanylate cyclase</fullName>
        <ecNumber evidence="8">2.7.7.65</ecNumber>
    </submittedName>
</protein>
<proteinExistence type="predicted"/>
<gene>
    <name evidence="8" type="ORF">K4H28_15255</name>
</gene>
<dbReference type="PROSITE" id="PS50839">
    <property type="entry name" value="CHASE"/>
    <property type="match status" value="1"/>
</dbReference>
<dbReference type="Pfam" id="PF03924">
    <property type="entry name" value="CHASE"/>
    <property type="match status" value="1"/>
</dbReference>
<dbReference type="EC" id="2.7.7.65" evidence="8"/>
<dbReference type="Pfam" id="PF00990">
    <property type="entry name" value="GGDEF"/>
    <property type="match status" value="1"/>
</dbReference>
<keyword evidence="8" id="KW-0548">Nucleotidyltransferase</keyword>
<dbReference type="InterPro" id="IPR052163">
    <property type="entry name" value="DGC-Regulatory_Protein"/>
</dbReference>
<feature type="domain" description="CHASE" evidence="6">
    <location>
        <begin position="143"/>
        <end position="205"/>
    </location>
</feature>
<dbReference type="CDD" id="cd01949">
    <property type="entry name" value="GGDEF"/>
    <property type="match status" value="1"/>
</dbReference>
<keyword evidence="2 5" id="KW-0812">Transmembrane</keyword>
<evidence type="ECO:0000256" key="3">
    <source>
        <dbReference type="ARBA" id="ARBA00022989"/>
    </source>
</evidence>
<keyword evidence="8" id="KW-0808">Transferase</keyword>
<keyword evidence="9" id="KW-1185">Reference proteome</keyword>
<dbReference type="Gene3D" id="3.30.70.270">
    <property type="match status" value="1"/>
</dbReference>
<dbReference type="GO" id="GO:0052621">
    <property type="term" value="F:diguanylate cyclase activity"/>
    <property type="evidence" value="ECO:0007669"/>
    <property type="project" value="UniProtKB-EC"/>
</dbReference>
<name>A0ABX8Z5K6_9NEIS</name>
<dbReference type="PROSITE" id="PS50887">
    <property type="entry name" value="GGDEF"/>
    <property type="match status" value="1"/>
</dbReference>
<dbReference type="SMART" id="SM00267">
    <property type="entry name" value="GGDEF"/>
    <property type="match status" value="1"/>
</dbReference>
<feature type="transmembrane region" description="Helical" evidence="5">
    <location>
        <begin position="12"/>
        <end position="31"/>
    </location>
</feature>
<evidence type="ECO:0000256" key="5">
    <source>
        <dbReference type="SAM" id="Phobius"/>
    </source>
</evidence>
<dbReference type="Gene3D" id="3.30.450.350">
    <property type="entry name" value="CHASE domain"/>
    <property type="match status" value="1"/>
</dbReference>